<evidence type="ECO:0000256" key="1">
    <source>
        <dbReference type="ARBA" id="ARBA00001933"/>
    </source>
</evidence>
<organism evidence="6 7">
    <name type="scientific">Legionella israelensis</name>
    <dbReference type="NCBI Taxonomy" id="454"/>
    <lineage>
        <taxon>Bacteria</taxon>
        <taxon>Pseudomonadati</taxon>
        <taxon>Pseudomonadota</taxon>
        <taxon>Gammaproteobacteria</taxon>
        <taxon>Legionellales</taxon>
        <taxon>Legionellaceae</taxon>
        <taxon>Legionella</taxon>
    </lineage>
</organism>
<dbReference type="Gene3D" id="3.40.640.10">
    <property type="entry name" value="Type I PLP-dependent aspartate aminotransferase-like (Major domain)"/>
    <property type="match status" value="1"/>
</dbReference>
<dbReference type="InterPro" id="IPR015421">
    <property type="entry name" value="PyrdxlP-dep_Trfase_major"/>
</dbReference>
<evidence type="ECO:0000256" key="4">
    <source>
        <dbReference type="ARBA" id="ARBA00022898"/>
    </source>
</evidence>
<evidence type="ECO:0000259" key="5">
    <source>
        <dbReference type="Pfam" id="PF01212"/>
    </source>
</evidence>
<dbReference type="Proteomes" id="UP000295517">
    <property type="component" value="Chromosome"/>
</dbReference>
<dbReference type="PANTHER" id="PTHR48097">
    <property type="entry name" value="L-THREONINE ALDOLASE-RELATED"/>
    <property type="match status" value="1"/>
</dbReference>
<sequence length="340" mass="37958">MQHFISDNASPAHPEVMNALMEVNSGYEVAYGQDHITEKAKQLFRKHFGECQVFFMSTGTACNVIALKSILESYEAVICADSAHLYKDECGAPEALLGVKLLTVKTPQGKLTPENISPLLLDRNMVHRVQPKAVSISQCTEWGTVYSIEELNRLSEFCHKHGLLLHVDGARLANAACHLNTSLREICLNGKIDLLSFGGTKNGLMGAEALIIFNASLAGKTPFIQKQFMQLGSKMRYLSAQFIALLNDNLWQKNADRANQMATLLAEQIHHDVDIIMPVETNVIFARLPKEVISPLQTAFPFAVWNSEKNIVRWMTSFDTQEQTVMAFAKKIKEVINDYS</sequence>
<dbReference type="GO" id="GO:0006520">
    <property type="term" value="P:amino acid metabolic process"/>
    <property type="evidence" value="ECO:0007669"/>
    <property type="project" value="InterPro"/>
</dbReference>
<evidence type="ECO:0000313" key="6">
    <source>
        <dbReference type="EMBL" id="QBR83969.1"/>
    </source>
</evidence>
<keyword evidence="4" id="KW-0663">Pyridoxal phosphate</keyword>
<feature type="domain" description="Aromatic amino acid beta-eliminating lyase/threonine aldolase" evidence="5">
    <location>
        <begin position="4"/>
        <end position="285"/>
    </location>
</feature>
<dbReference type="RefSeq" id="WP_135060259.1">
    <property type="nucleotide sequence ID" value="NZ_CP038254.1"/>
</dbReference>
<dbReference type="SUPFAM" id="SSF53383">
    <property type="entry name" value="PLP-dependent transferases"/>
    <property type="match status" value="1"/>
</dbReference>
<dbReference type="Pfam" id="PF01212">
    <property type="entry name" value="Beta_elim_lyase"/>
    <property type="match status" value="1"/>
</dbReference>
<comment type="subunit">
    <text evidence="3">Homotetramer.</text>
</comment>
<name>A0AAX1EFW6_9GAMM</name>
<proteinExistence type="inferred from homology"/>
<dbReference type="InterPro" id="IPR015424">
    <property type="entry name" value="PyrdxlP-dep_Trfase"/>
</dbReference>
<dbReference type="EMBL" id="CP038254">
    <property type="protein sequence ID" value="QBR83969.1"/>
    <property type="molecule type" value="Genomic_DNA"/>
</dbReference>
<accession>A0AAX1EFW6</accession>
<dbReference type="AlphaFoldDB" id="A0AAX1EFW6"/>
<dbReference type="InterPro" id="IPR015422">
    <property type="entry name" value="PyrdxlP-dep_Trfase_small"/>
</dbReference>
<dbReference type="InterPro" id="IPR001597">
    <property type="entry name" value="ArAA_b-elim_lyase/Thr_aldolase"/>
</dbReference>
<comment type="similarity">
    <text evidence="2">Belongs to the threonine aldolase family.</text>
</comment>
<dbReference type="GO" id="GO:0016829">
    <property type="term" value="F:lyase activity"/>
    <property type="evidence" value="ECO:0007669"/>
    <property type="project" value="InterPro"/>
</dbReference>
<evidence type="ECO:0000256" key="2">
    <source>
        <dbReference type="ARBA" id="ARBA00006966"/>
    </source>
</evidence>
<evidence type="ECO:0000256" key="3">
    <source>
        <dbReference type="ARBA" id="ARBA00011881"/>
    </source>
</evidence>
<dbReference type="Gene3D" id="3.90.1150.10">
    <property type="entry name" value="Aspartate Aminotransferase, domain 1"/>
    <property type="match status" value="1"/>
</dbReference>
<dbReference type="PANTHER" id="PTHR48097:SF5">
    <property type="entry name" value="LOW SPECIFICITY L-THREONINE ALDOLASE"/>
    <property type="match status" value="1"/>
</dbReference>
<gene>
    <name evidence="6" type="ORF">E3983_06160</name>
</gene>
<reference evidence="6 7" key="1">
    <citation type="submission" date="2019-03" db="EMBL/GenBank/DDBJ databases">
        <title>Diverse conjugative elements silence natural transformation in Legionella species.</title>
        <authorList>
            <person name="Durieux I."/>
            <person name="Ginevra C."/>
            <person name="Attaiech L."/>
            <person name="Picq K."/>
            <person name="Juan P.A."/>
            <person name="Jarraud S."/>
            <person name="Charpentier X."/>
        </authorList>
    </citation>
    <scope>NUCLEOTIDE SEQUENCE [LARGE SCALE GENOMIC DNA]</scope>
    <source>
        <strain evidence="6 7">HL-0427-4011</strain>
    </source>
</reference>
<comment type="cofactor">
    <cofactor evidence="1">
        <name>pyridoxal 5'-phosphate</name>
        <dbReference type="ChEBI" id="CHEBI:597326"/>
    </cofactor>
</comment>
<protein>
    <submittedName>
        <fullName evidence="6">Low specificity L-threonine aldolase</fullName>
    </submittedName>
</protein>
<dbReference type="CDD" id="cd06502">
    <property type="entry name" value="TA_like"/>
    <property type="match status" value="1"/>
</dbReference>
<evidence type="ECO:0000313" key="7">
    <source>
        <dbReference type="Proteomes" id="UP000295517"/>
    </source>
</evidence>